<evidence type="ECO:0000313" key="2">
    <source>
        <dbReference type="EMBL" id="GAI13966.1"/>
    </source>
</evidence>
<keyword evidence="1" id="KW-0812">Transmembrane</keyword>
<feature type="transmembrane region" description="Helical" evidence="1">
    <location>
        <begin position="114"/>
        <end position="142"/>
    </location>
</feature>
<name>X1M7C6_9ZZZZ</name>
<comment type="caution">
    <text evidence="2">The sequence shown here is derived from an EMBL/GenBank/DDBJ whole genome shotgun (WGS) entry which is preliminary data.</text>
</comment>
<reference evidence="2" key="1">
    <citation type="journal article" date="2014" name="Front. Microbiol.">
        <title>High frequency of phylogenetically diverse reductive dehalogenase-homologous genes in deep subseafloor sedimentary metagenomes.</title>
        <authorList>
            <person name="Kawai M."/>
            <person name="Futagami T."/>
            <person name="Toyoda A."/>
            <person name="Takaki Y."/>
            <person name="Nishi S."/>
            <person name="Hori S."/>
            <person name="Arai W."/>
            <person name="Tsubouchi T."/>
            <person name="Morono Y."/>
            <person name="Uchiyama I."/>
            <person name="Ito T."/>
            <person name="Fujiyama A."/>
            <person name="Inagaki F."/>
            <person name="Takami H."/>
        </authorList>
    </citation>
    <scope>NUCLEOTIDE SEQUENCE</scope>
    <source>
        <strain evidence="2">Expedition CK06-06</strain>
    </source>
</reference>
<organism evidence="2">
    <name type="scientific">marine sediment metagenome</name>
    <dbReference type="NCBI Taxonomy" id="412755"/>
    <lineage>
        <taxon>unclassified sequences</taxon>
        <taxon>metagenomes</taxon>
        <taxon>ecological metagenomes</taxon>
    </lineage>
</organism>
<sequence>MGFVVVEKTKELIDKILFNRAYINLSETSVKEYRLWMYVKTFNAEILRFFDREEIKKLIIPAVRINYEGKNYICAFDRFKKIITNFSSFFWTTICLLFLSLISLFLIPLFKIGFIIRLIVVMNVMAVFSLSFFSLIFAALVIKSLFLYGSKKEIEKLKKEIFRE</sequence>
<dbReference type="EMBL" id="BARV01009233">
    <property type="protein sequence ID" value="GAI13966.1"/>
    <property type="molecule type" value="Genomic_DNA"/>
</dbReference>
<protein>
    <submittedName>
        <fullName evidence="2">Uncharacterized protein</fullName>
    </submittedName>
</protein>
<keyword evidence="1" id="KW-1133">Transmembrane helix</keyword>
<accession>X1M7C6</accession>
<gene>
    <name evidence="2" type="ORF">S06H3_18290</name>
</gene>
<feature type="transmembrane region" description="Helical" evidence="1">
    <location>
        <begin position="88"/>
        <end position="108"/>
    </location>
</feature>
<keyword evidence="1" id="KW-0472">Membrane</keyword>
<dbReference type="AlphaFoldDB" id="X1M7C6"/>
<proteinExistence type="predicted"/>
<evidence type="ECO:0000256" key="1">
    <source>
        <dbReference type="SAM" id="Phobius"/>
    </source>
</evidence>